<proteinExistence type="evidence at transcript level"/>
<reference evidence="2" key="1">
    <citation type="submission" date="2012-12" db="EMBL/GenBank/DDBJ databases">
        <title>Identification and characterization of a phenylalanine ammonia-lyase gene family in Isatis indigotica Fort.</title>
        <authorList>
            <person name="Liu Q."/>
            <person name="Chen J."/>
            <person name="Zhou X."/>
            <person name="Di P."/>
            <person name="Xiao Y."/>
            <person name="Xuan H."/>
            <person name="Zhang L."/>
            <person name="Chen W."/>
        </authorList>
    </citation>
    <scope>NUCLEOTIDE SEQUENCE</scope>
    <source>
        <tissue evidence="2">Salivary gland</tissue>
    </source>
</reference>
<evidence type="ECO:0000313" key="2">
    <source>
        <dbReference type="EMBL" id="JAA72921.1"/>
    </source>
</evidence>
<feature type="non-terminal residue" evidence="2">
    <location>
        <position position="1"/>
    </location>
</feature>
<accession>A0A0K8RPF7</accession>
<organism evidence="2">
    <name type="scientific">Ixodes ricinus</name>
    <name type="common">Common tick</name>
    <name type="synonym">Acarus ricinus</name>
    <dbReference type="NCBI Taxonomy" id="34613"/>
    <lineage>
        <taxon>Eukaryota</taxon>
        <taxon>Metazoa</taxon>
        <taxon>Ecdysozoa</taxon>
        <taxon>Arthropoda</taxon>
        <taxon>Chelicerata</taxon>
        <taxon>Arachnida</taxon>
        <taxon>Acari</taxon>
        <taxon>Parasitiformes</taxon>
        <taxon>Ixodida</taxon>
        <taxon>Ixodoidea</taxon>
        <taxon>Ixodidae</taxon>
        <taxon>Ixodinae</taxon>
        <taxon>Ixodes</taxon>
    </lineage>
</organism>
<protein>
    <submittedName>
        <fullName evidence="2">Putative exonuclease nef-sp</fullName>
    </submittedName>
</protein>
<sequence length="119" mass="13045">DFRRDCFLETPFCGTKSKSCRRKLWRWRGMEKPLTCPSAAILPKSGSRANVSPSLRWSSRRVASRSSPVPANVNVCSSTSSRGLSAICSTTLAGTSTRRRHTSSAPRKCSRTIPSLSLV</sequence>
<dbReference type="AlphaFoldDB" id="A0A0K8RPF7"/>
<dbReference type="GO" id="GO:0004527">
    <property type="term" value="F:exonuclease activity"/>
    <property type="evidence" value="ECO:0007669"/>
    <property type="project" value="UniProtKB-KW"/>
</dbReference>
<name>A0A0K8RPF7_IXORI</name>
<feature type="region of interest" description="Disordered" evidence="1">
    <location>
        <begin position="96"/>
        <end position="119"/>
    </location>
</feature>
<keyword evidence="2" id="KW-0540">Nuclease</keyword>
<dbReference type="EMBL" id="GADI01000887">
    <property type="protein sequence ID" value="JAA72921.1"/>
    <property type="molecule type" value="mRNA"/>
</dbReference>
<keyword evidence="2" id="KW-0269">Exonuclease</keyword>
<evidence type="ECO:0000256" key="1">
    <source>
        <dbReference type="SAM" id="MobiDB-lite"/>
    </source>
</evidence>
<keyword evidence="2" id="KW-0378">Hydrolase</keyword>